<feature type="region of interest" description="Disordered" evidence="1">
    <location>
        <begin position="1"/>
        <end position="32"/>
    </location>
</feature>
<reference evidence="2 3" key="1">
    <citation type="journal article" date="2020" name="ISME J.">
        <title>Uncovering the hidden diversity of litter-decomposition mechanisms in mushroom-forming fungi.</title>
        <authorList>
            <person name="Floudas D."/>
            <person name="Bentzer J."/>
            <person name="Ahren D."/>
            <person name="Johansson T."/>
            <person name="Persson P."/>
            <person name="Tunlid A."/>
        </authorList>
    </citation>
    <scope>NUCLEOTIDE SEQUENCE [LARGE SCALE GENOMIC DNA]</scope>
    <source>
        <strain evidence="2 3">CBS 406.79</strain>
    </source>
</reference>
<organism evidence="2 3">
    <name type="scientific">Collybiopsis confluens</name>
    <dbReference type="NCBI Taxonomy" id="2823264"/>
    <lineage>
        <taxon>Eukaryota</taxon>
        <taxon>Fungi</taxon>
        <taxon>Dikarya</taxon>
        <taxon>Basidiomycota</taxon>
        <taxon>Agaricomycotina</taxon>
        <taxon>Agaricomycetes</taxon>
        <taxon>Agaricomycetidae</taxon>
        <taxon>Agaricales</taxon>
        <taxon>Marasmiineae</taxon>
        <taxon>Omphalotaceae</taxon>
        <taxon>Collybiopsis</taxon>
    </lineage>
</organism>
<sequence length="146" mass="15901">MELAGVQTECESSLSSDPMRKLMGSRNIQEDDDDAEKLRQFAHSGWGPVEKAVKGLWTFDVTGELDVGGTEGGDVQLFKGKTGERHAVNEDVGLGEDDDDDTTLYWHTLRPSCLGLYDDSGPHPKLLSLLAAFRGAALPANHYILP</sequence>
<evidence type="ECO:0000256" key="1">
    <source>
        <dbReference type="SAM" id="MobiDB-lite"/>
    </source>
</evidence>
<name>A0A8H5LGM7_9AGAR</name>
<keyword evidence="3" id="KW-1185">Reference proteome</keyword>
<dbReference type="AlphaFoldDB" id="A0A8H5LGM7"/>
<evidence type="ECO:0000313" key="2">
    <source>
        <dbReference type="EMBL" id="KAF5356513.1"/>
    </source>
</evidence>
<protein>
    <submittedName>
        <fullName evidence="2">Uncharacterized protein</fullName>
    </submittedName>
</protein>
<accession>A0A8H5LGM7</accession>
<evidence type="ECO:0000313" key="3">
    <source>
        <dbReference type="Proteomes" id="UP000518752"/>
    </source>
</evidence>
<comment type="caution">
    <text evidence="2">The sequence shown here is derived from an EMBL/GenBank/DDBJ whole genome shotgun (WGS) entry which is preliminary data.</text>
</comment>
<dbReference type="Proteomes" id="UP000518752">
    <property type="component" value="Unassembled WGS sequence"/>
</dbReference>
<gene>
    <name evidence="2" type="ORF">D9757_013524</name>
</gene>
<proteinExistence type="predicted"/>
<dbReference type="EMBL" id="JAACJN010000244">
    <property type="protein sequence ID" value="KAF5356513.1"/>
    <property type="molecule type" value="Genomic_DNA"/>
</dbReference>